<proteinExistence type="predicted"/>
<dbReference type="InterPro" id="IPR012296">
    <property type="entry name" value="Nuclease_put_TT1808"/>
</dbReference>
<dbReference type="GO" id="GO:0004519">
    <property type="term" value="F:endonuclease activity"/>
    <property type="evidence" value="ECO:0007669"/>
    <property type="project" value="UniProtKB-KW"/>
</dbReference>
<evidence type="ECO:0000259" key="1">
    <source>
        <dbReference type="Pfam" id="PF05685"/>
    </source>
</evidence>
<gene>
    <name evidence="2" type="ORF">B0I32_102635</name>
</gene>
<evidence type="ECO:0000313" key="3">
    <source>
        <dbReference type="Proteomes" id="UP000238312"/>
    </source>
</evidence>
<protein>
    <submittedName>
        <fullName evidence="2">Uma2 family endonuclease</fullName>
    </submittedName>
</protein>
<comment type="caution">
    <text evidence="2">The sequence shown here is derived from an EMBL/GenBank/DDBJ whole genome shotgun (WGS) entry which is preliminary data.</text>
</comment>
<keyword evidence="3" id="KW-1185">Reference proteome</keyword>
<name>A0A2T0N9V3_9ACTN</name>
<feature type="domain" description="Putative restriction endonuclease" evidence="1">
    <location>
        <begin position="36"/>
        <end position="193"/>
    </location>
</feature>
<dbReference type="Gene3D" id="3.90.1570.10">
    <property type="entry name" value="tt1808, chain A"/>
    <property type="match status" value="1"/>
</dbReference>
<keyword evidence="2" id="KW-0540">Nuclease</keyword>
<accession>A0A2T0N9V3</accession>
<dbReference type="PANTHER" id="PTHR35400:SF3">
    <property type="entry name" value="SLL1072 PROTEIN"/>
    <property type="match status" value="1"/>
</dbReference>
<keyword evidence="2" id="KW-0378">Hydrolase</keyword>
<dbReference type="AlphaFoldDB" id="A0A2T0N9V3"/>
<dbReference type="OrthoDB" id="9799703at2"/>
<dbReference type="EMBL" id="PVNG01000002">
    <property type="protein sequence ID" value="PRX69577.1"/>
    <property type="molecule type" value="Genomic_DNA"/>
</dbReference>
<reference evidence="2 3" key="1">
    <citation type="submission" date="2018-03" db="EMBL/GenBank/DDBJ databases">
        <title>Genomic Encyclopedia of Type Strains, Phase III (KMG-III): the genomes of soil and plant-associated and newly described type strains.</title>
        <authorList>
            <person name="Whitman W."/>
        </authorList>
    </citation>
    <scope>NUCLEOTIDE SEQUENCE [LARGE SCALE GENOMIC DNA]</scope>
    <source>
        <strain evidence="2 3">CGMCC 4.7104</strain>
    </source>
</reference>
<dbReference type="CDD" id="cd06260">
    <property type="entry name" value="DUF820-like"/>
    <property type="match status" value="1"/>
</dbReference>
<dbReference type="InterPro" id="IPR008538">
    <property type="entry name" value="Uma2"/>
</dbReference>
<dbReference type="PANTHER" id="PTHR35400">
    <property type="entry name" value="SLR1083 PROTEIN"/>
    <property type="match status" value="1"/>
</dbReference>
<dbReference type="Proteomes" id="UP000238312">
    <property type="component" value="Unassembled WGS sequence"/>
</dbReference>
<evidence type="ECO:0000313" key="2">
    <source>
        <dbReference type="EMBL" id="PRX69577.1"/>
    </source>
</evidence>
<dbReference type="InterPro" id="IPR011335">
    <property type="entry name" value="Restrct_endonuc-II-like"/>
</dbReference>
<organism evidence="2 3">
    <name type="scientific">Nonomuraea fuscirosea</name>
    <dbReference type="NCBI Taxonomy" id="1291556"/>
    <lineage>
        <taxon>Bacteria</taxon>
        <taxon>Bacillati</taxon>
        <taxon>Actinomycetota</taxon>
        <taxon>Actinomycetes</taxon>
        <taxon>Streptosporangiales</taxon>
        <taxon>Streptosporangiaceae</taxon>
        <taxon>Nonomuraea</taxon>
    </lineage>
</organism>
<dbReference type="Pfam" id="PF05685">
    <property type="entry name" value="Uma2"/>
    <property type="match status" value="1"/>
</dbReference>
<dbReference type="SUPFAM" id="SSF52980">
    <property type="entry name" value="Restriction endonuclease-like"/>
    <property type="match status" value="1"/>
</dbReference>
<sequence length="207" mass="23172">MSECDVPDTEWVTVMATIEPAGRRTTSFGHAPFTVDDLLEFPDDGNRYELFDGSLLVSPSPTPPHQRIIRRLEQILDDALPYEMEPLSTVNLRVSVKDFYIPDLVVVHEKSVERVGLMFSPRDLLLVVEVCSPSTMKQDEGLKAVAYAQAGIPSYWRIEPDEGPALYVYELEGDRYEPPVVHKAGAVARMALPVAVEFDPAVLCVRR</sequence>
<dbReference type="RefSeq" id="WP_106235901.1">
    <property type="nucleotide sequence ID" value="NZ_PVNG01000002.1"/>
</dbReference>
<keyword evidence="2" id="KW-0255">Endonuclease</keyword>